<feature type="compositionally biased region" description="Pro residues" evidence="4">
    <location>
        <begin position="719"/>
        <end position="742"/>
    </location>
</feature>
<name>A0A8H2W9B5_9AGAM</name>
<dbReference type="PANTHER" id="PTHR48104:SF30">
    <property type="entry name" value="METACASPASE-1"/>
    <property type="match status" value="1"/>
</dbReference>
<evidence type="ECO:0000313" key="7">
    <source>
        <dbReference type="Proteomes" id="UP000663826"/>
    </source>
</evidence>
<accession>A0A8H2W9B5</accession>
<dbReference type="PANTHER" id="PTHR48104">
    <property type="entry name" value="METACASPASE-4"/>
    <property type="match status" value="1"/>
</dbReference>
<dbReference type="InterPro" id="IPR029030">
    <property type="entry name" value="Caspase-like_dom_sf"/>
</dbReference>
<keyword evidence="3" id="KW-0378">Hydrolase</keyword>
<comment type="caution">
    <text evidence="6">The sequence shown here is derived from an EMBL/GenBank/DDBJ whole genome shotgun (WGS) entry which is preliminary data.</text>
</comment>
<evidence type="ECO:0000256" key="2">
    <source>
        <dbReference type="ARBA" id="ARBA00022703"/>
    </source>
</evidence>
<feature type="region of interest" description="Disordered" evidence="4">
    <location>
        <begin position="697"/>
        <end position="791"/>
    </location>
</feature>
<evidence type="ECO:0000256" key="3">
    <source>
        <dbReference type="ARBA" id="ARBA00022807"/>
    </source>
</evidence>
<dbReference type="GO" id="GO:0006508">
    <property type="term" value="P:proteolysis"/>
    <property type="evidence" value="ECO:0007669"/>
    <property type="project" value="InterPro"/>
</dbReference>
<proteinExistence type="inferred from homology"/>
<dbReference type="GO" id="GO:0006915">
    <property type="term" value="P:apoptotic process"/>
    <property type="evidence" value="ECO:0007669"/>
    <property type="project" value="UniProtKB-KW"/>
</dbReference>
<dbReference type="EMBL" id="CAJMWQ010000283">
    <property type="protein sequence ID" value="CAE6350434.1"/>
    <property type="molecule type" value="Genomic_DNA"/>
</dbReference>
<feature type="domain" description="Peptidase C14 caspase" evidence="5">
    <location>
        <begin position="51"/>
        <end position="314"/>
    </location>
</feature>
<keyword evidence="3" id="KW-0788">Thiol protease</keyword>
<evidence type="ECO:0000259" key="5">
    <source>
        <dbReference type="Pfam" id="PF00656"/>
    </source>
</evidence>
<keyword evidence="3" id="KW-0645">Protease</keyword>
<dbReference type="GO" id="GO:0004197">
    <property type="term" value="F:cysteine-type endopeptidase activity"/>
    <property type="evidence" value="ECO:0007669"/>
    <property type="project" value="InterPro"/>
</dbReference>
<dbReference type="Pfam" id="PF00656">
    <property type="entry name" value="Peptidase_C14"/>
    <property type="match status" value="1"/>
</dbReference>
<dbReference type="GO" id="GO:0005737">
    <property type="term" value="C:cytoplasm"/>
    <property type="evidence" value="ECO:0007669"/>
    <property type="project" value="TreeGrafter"/>
</dbReference>
<gene>
    <name evidence="6" type="ORF">RDB_LOCUS7069</name>
</gene>
<dbReference type="Gene3D" id="3.40.50.1460">
    <property type="match status" value="1"/>
</dbReference>
<keyword evidence="2" id="KW-0053">Apoptosis</keyword>
<evidence type="ECO:0000313" key="6">
    <source>
        <dbReference type="EMBL" id="CAE6350434.1"/>
    </source>
</evidence>
<dbReference type="AlphaFoldDB" id="A0A8H2W9B5"/>
<dbReference type="SUPFAM" id="SSF52129">
    <property type="entry name" value="Caspase-like"/>
    <property type="match status" value="1"/>
</dbReference>
<evidence type="ECO:0000256" key="4">
    <source>
        <dbReference type="SAM" id="MobiDB-lite"/>
    </source>
</evidence>
<sequence>MILPVTGELDAKAIVQKLCEKVGDGTQTQYTQQAQNVEIITKPTGAKPPLHALIIGINKYIANVPLGAAVPDALAFKAYLTDDLSVPEDQITIILDDQAKRADIIKAFQDLAQPDNGIKRDDPIVIYYAGHGSEIDPPPDRSANGPLVQCIIPQDTSKDAEIVPIPDFTIGTLVHRISQEKGNNITLIFDCCHSAGGSRDELEEARYIDKKDLPKLPSAPDKEIIDDALGGSRDVVDPTSLGLSFEGMNSHVILAACGHGEVAFENGAEKHGYFSSALLKLLRSVKIDSLTYKGCMQRLPALRTRQPQNPVCEGKNMNRLFFNAMVQGAHTSYVLVKPKGNDFYLQAGLAQGITPGSKYAIHASDVPGSSNPSLGTLEVDVVEPFVSRLKDANSLGLPAVCYGRQVGYGPNQALDIYVTQEFVDAAEPNDAWAKAFVGGVDELVLRPVEPELASVILSINSKKQAIFTLTNQASVQYGVETLPAPSYEPIRPKAEYVMPVLKALSQWNWHLRRMPETRPFQKTIDIEFYKLQFAGEYTDEGSPILIPDGESINVDGVVDIVATTDDYYGIRVVNRSTQDLYAYLIDFSGTSLAINLKTIPILGSSSSDPTLPKNAPLTIGYGSGGQVPFIFSVSEGQNIDLSLFKLFVSTHPTDFESLKQESPFEGRGTVSDSKVKQLFGQKPLWDAFTLVIAQRRYPKGEEPTPTQPPEDTTTKPAEPEPAPKPIPEPVPDPTPEPTPVPGPGTIFYPPQEAGAESAPAPGSGGFTIFTGRSKEPSSIQSRTANPASQPWFRTPKLTKELIASIQGMRLRTYSKQQGPSGAAATAQTGAYFEIAVIGSADDSLPKLAPDDTEMIYRSHSAPAKPDYEWTDGIVFDETHELWSKLEPGDCFEVMVSARGRGWTNDAERGHLIFW</sequence>
<protein>
    <recommendedName>
        <fullName evidence="5">Peptidase C14 caspase domain-containing protein</fullName>
    </recommendedName>
</protein>
<dbReference type="Proteomes" id="UP000663826">
    <property type="component" value="Unassembled WGS sequence"/>
</dbReference>
<evidence type="ECO:0000256" key="1">
    <source>
        <dbReference type="ARBA" id="ARBA00009005"/>
    </source>
</evidence>
<feature type="compositionally biased region" description="Low complexity" evidence="4">
    <location>
        <begin position="743"/>
        <end position="761"/>
    </location>
</feature>
<comment type="similarity">
    <text evidence="1">Belongs to the peptidase C14B family.</text>
</comment>
<organism evidence="6 7">
    <name type="scientific">Rhizoctonia solani</name>
    <dbReference type="NCBI Taxonomy" id="456999"/>
    <lineage>
        <taxon>Eukaryota</taxon>
        <taxon>Fungi</taxon>
        <taxon>Dikarya</taxon>
        <taxon>Basidiomycota</taxon>
        <taxon>Agaricomycotina</taxon>
        <taxon>Agaricomycetes</taxon>
        <taxon>Cantharellales</taxon>
        <taxon>Ceratobasidiaceae</taxon>
        <taxon>Rhizoctonia</taxon>
    </lineage>
</organism>
<dbReference type="InterPro" id="IPR050452">
    <property type="entry name" value="Metacaspase"/>
</dbReference>
<feature type="compositionally biased region" description="Polar residues" evidence="4">
    <location>
        <begin position="776"/>
        <end position="788"/>
    </location>
</feature>
<dbReference type="InterPro" id="IPR011600">
    <property type="entry name" value="Pept_C14_caspase"/>
</dbReference>
<reference evidence="6" key="1">
    <citation type="submission" date="2021-01" db="EMBL/GenBank/DDBJ databases">
        <authorList>
            <person name="Kaushik A."/>
        </authorList>
    </citation>
    <scope>NUCLEOTIDE SEQUENCE</scope>
    <source>
        <strain evidence="6">AG1-1B</strain>
    </source>
</reference>